<evidence type="ECO:0000256" key="4">
    <source>
        <dbReference type="ARBA" id="ARBA00022741"/>
    </source>
</evidence>
<dbReference type="EC" id="2.7.10.2" evidence="2"/>
<protein>
    <recommendedName>
        <fullName evidence="2">non-specific protein-tyrosine kinase</fullName>
        <ecNumber evidence="2">2.7.10.2</ecNumber>
    </recommendedName>
</protein>
<dbReference type="KEGG" id="aez:C3E78_02660"/>
<keyword evidence="11" id="KW-1185">Reference proteome</keyword>
<dbReference type="Gene3D" id="3.40.50.300">
    <property type="entry name" value="P-loop containing nucleotide triphosphate hydrolases"/>
    <property type="match status" value="1"/>
</dbReference>
<gene>
    <name evidence="10" type="ORF">C3E78_02660</name>
</gene>
<keyword evidence="3" id="KW-0808">Transferase</keyword>
<reference evidence="11" key="1">
    <citation type="submission" date="2018-01" db="EMBL/GenBank/DDBJ databases">
        <authorList>
            <person name="Li J."/>
        </authorList>
    </citation>
    <scope>NUCLEOTIDE SEQUENCE [LARGE SCALE GENOMIC DNA]</scope>
    <source>
        <strain evidence="11">592</strain>
    </source>
</reference>
<evidence type="ECO:0000256" key="8">
    <source>
        <dbReference type="ARBA" id="ARBA00051245"/>
    </source>
</evidence>
<evidence type="ECO:0000313" key="10">
    <source>
        <dbReference type="EMBL" id="AWB91210.1"/>
    </source>
</evidence>
<comment type="catalytic activity">
    <reaction evidence="8">
        <text>L-tyrosyl-[protein] + ATP = O-phospho-L-tyrosyl-[protein] + ADP + H(+)</text>
        <dbReference type="Rhea" id="RHEA:10596"/>
        <dbReference type="Rhea" id="RHEA-COMP:10136"/>
        <dbReference type="Rhea" id="RHEA-COMP:20101"/>
        <dbReference type="ChEBI" id="CHEBI:15378"/>
        <dbReference type="ChEBI" id="CHEBI:30616"/>
        <dbReference type="ChEBI" id="CHEBI:46858"/>
        <dbReference type="ChEBI" id="CHEBI:61978"/>
        <dbReference type="ChEBI" id="CHEBI:456216"/>
        <dbReference type="EC" id="2.7.10.2"/>
    </reaction>
</comment>
<dbReference type="AlphaFoldDB" id="A0A2S0WIZ8"/>
<evidence type="ECO:0000313" key="11">
    <source>
        <dbReference type="Proteomes" id="UP000244384"/>
    </source>
</evidence>
<dbReference type="GO" id="GO:0042802">
    <property type="term" value="F:identical protein binding"/>
    <property type="evidence" value="ECO:0007669"/>
    <property type="project" value="UniProtKB-ARBA"/>
</dbReference>
<comment type="similarity">
    <text evidence="1">Belongs to the CpsD/CapB family.</text>
</comment>
<dbReference type="FunFam" id="3.40.50.300:FF:000527">
    <property type="entry name" value="Tyrosine-protein kinase etk"/>
    <property type="match status" value="1"/>
</dbReference>
<keyword evidence="5" id="KW-0418">Kinase</keyword>
<evidence type="ECO:0000256" key="2">
    <source>
        <dbReference type="ARBA" id="ARBA00011903"/>
    </source>
</evidence>
<dbReference type="Proteomes" id="UP000244384">
    <property type="component" value="Chromosome"/>
</dbReference>
<evidence type="ECO:0000256" key="9">
    <source>
        <dbReference type="SAM" id="Phobius"/>
    </source>
</evidence>
<proteinExistence type="inferred from homology"/>
<keyword evidence="9" id="KW-1133">Transmembrane helix</keyword>
<keyword evidence="9" id="KW-0812">Transmembrane</keyword>
<dbReference type="InterPro" id="IPR050445">
    <property type="entry name" value="Bact_polysacc_biosynth/exp"/>
</dbReference>
<dbReference type="InterPro" id="IPR033756">
    <property type="entry name" value="YlxH/NBP35"/>
</dbReference>
<dbReference type="GO" id="GO:0005886">
    <property type="term" value="C:plasma membrane"/>
    <property type="evidence" value="ECO:0007669"/>
    <property type="project" value="UniProtKB-ARBA"/>
</dbReference>
<dbReference type="PANTHER" id="PTHR32309">
    <property type="entry name" value="TYROSINE-PROTEIN KINASE"/>
    <property type="match status" value="1"/>
</dbReference>
<evidence type="ECO:0000256" key="6">
    <source>
        <dbReference type="ARBA" id="ARBA00022840"/>
    </source>
</evidence>
<dbReference type="SUPFAM" id="SSF52540">
    <property type="entry name" value="P-loop containing nucleoside triphosphate hydrolases"/>
    <property type="match status" value="1"/>
</dbReference>
<evidence type="ECO:0000256" key="3">
    <source>
        <dbReference type="ARBA" id="ARBA00022679"/>
    </source>
</evidence>
<dbReference type="EMBL" id="CP026952">
    <property type="protein sequence ID" value="AWB91210.1"/>
    <property type="molecule type" value="Genomic_DNA"/>
</dbReference>
<evidence type="ECO:0000256" key="7">
    <source>
        <dbReference type="ARBA" id="ARBA00023137"/>
    </source>
</evidence>
<dbReference type="NCBIfam" id="TIGR01007">
    <property type="entry name" value="eps_fam"/>
    <property type="match status" value="1"/>
</dbReference>
<dbReference type="GO" id="GO:0004715">
    <property type="term" value="F:non-membrane spanning protein tyrosine kinase activity"/>
    <property type="evidence" value="ECO:0007669"/>
    <property type="project" value="UniProtKB-EC"/>
</dbReference>
<keyword evidence="6" id="KW-0067">ATP-binding</keyword>
<evidence type="ECO:0000256" key="1">
    <source>
        <dbReference type="ARBA" id="ARBA00007316"/>
    </source>
</evidence>
<sequence length="447" mass="46609">MLRRWPTVAVVTLLGLAVAAFGLSSATERYTSHADVLITPPADRGTTAVAERTVESYAHVLGGRTIAADVAKELDLASVGATDDDLSAAIVGDTSVLRVTATAGTGEQAAALSRTASEAFLTWLDDQESGLQASVVEPAAVPSAPSSPQRAPWLLLGGLIGLLLGLAVAAARTLADSSVRTPAELEDIVGAPVLGAVAYDKTAVQTPLITSLGTHHPRFEAVRILRTNLQFLDIDREHTVITITSSVPGEGKSTTATNLAIAIAQTGSRVALVEGDLRRPRVSEYLGIEKTVGLTTVLVGRVDLDTALQSAGTPGLEVLTSGALPPNPSEILQTDAMKALVSELRDRFDVVLIDAPPLLPVTDASLLASISDGAILVVRHGETGREDLRSATARLRAVNARLLGTVLSMAPVKELSRHGYGYGYGYGPEYFQRATAPARSRGGARKG</sequence>
<dbReference type="CDD" id="cd05387">
    <property type="entry name" value="BY-kinase"/>
    <property type="match status" value="1"/>
</dbReference>
<dbReference type="Pfam" id="PF10609">
    <property type="entry name" value="ParA"/>
    <property type="match status" value="1"/>
</dbReference>
<dbReference type="InterPro" id="IPR027417">
    <property type="entry name" value="P-loop_NTPase"/>
</dbReference>
<accession>A0A2S0WIZ8</accession>
<keyword evidence="4" id="KW-0547">Nucleotide-binding</keyword>
<dbReference type="GO" id="GO:0005524">
    <property type="term" value="F:ATP binding"/>
    <property type="evidence" value="ECO:0007669"/>
    <property type="project" value="UniProtKB-KW"/>
</dbReference>
<dbReference type="PANTHER" id="PTHR32309:SF13">
    <property type="entry name" value="FERRIC ENTEROBACTIN TRANSPORT PROTEIN FEPE"/>
    <property type="match status" value="1"/>
</dbReference>
<dbReference type="InterPro" id="IPR005702">
    <property type="entry name" value="Wzc-like_C"/>
</dbReference>
<feature type="transmembrane region" description="Helical" evidence="9">
    <location>
        <begin position="151"/>
        <end position="171"/>
    </location>
</feature>
<keyword evidence="7" id="KW-0829">Tyrosine-protein kinase</keyword>
<keyword evidence="9" id="KW-0472">Membrane</keyword>
<name>A0A2S0WIZ8_9ACTN</name>
<organism evidence="10 11">
    <name type="scientific">Aeromicrobium chenweiae</name>
    <dbReference type="NCBI Taxonomy" id="2079793"/>
    <lineage>
        <taxon>Bacteria</taxon>
        <taxon>Bacillati</taxon>
        <taxon>Actinomycetota</taxon>
        <taxon>Actinomycetes</taxon>
        <taxon>Propionibacteriales</taxon>
        <taxon>Nocardioidaceae</taxon>
        <taxon>Aeromicrobium</taxon>
    </lineage>
</organism>
<evidence type="ECO:0000256" key="5">
    <source>
        <dbReference type="ARBA" id="ARBA00022777"/>
    </source>
</evidence>